<dbReference type="Proteomes" id="UP000805193">
    <property type="component" value="Unassembled WGS sequence"/>
</dbReference>
<protein>
    <submittedName>
        <fullName evidence="1">Uncharacterized protein</fullName>
    </submittedName>
</protein>
<dbReference type="EMBL" id="JABSTQ010011055">
    <property type="protein sequence ID" value="KAG0415564.1"/>
    <property type="molecule type" value="Genomic_DNA"/>
</dbReference>
<keyword evidence="2" id="KW-1185">Reference proteome</keyword>
<evidence type="ECO:0000313" key="2">
    <source>
        <dbReference type="Proteomes" id="UP000805193"/>
    </source>
</evidence>
<name>A0AC60P8W8_IXOPE</name>
<proteinExistence type="predicted"/>
<gene>
    <name evidence="1" type="ORF">HPB47_007265</name>
</gene>
<organism evidence="1 2">
    <name type="scientific">Ixodes persulcatus</name>
    <name type="common">Taiga tick</name>
    <dbReference type="NCBI Taxonomy" id="34615"/>
    <lineage>
        <taxon>Eukaryota</taxon>
        <taxon>Metazoa</taxon>
        <taxon>Ecdysozoa</taxon>
        <taxon>Arthropoda</taxon>
        <taxon>Chelicerata</taxon>
        <taxon>Arachnida</taxon>
        <taxon>Acari</taxon>
        <taxon>Parasitiformes</taxon>
        <taxon>Ixodida</taxon>
        <taxon>Ixodoidea</taxon>
        <taxon>Ixodidae</taxon>
        <taxon>Ixodinae</taxon>
        <taxon>Ixodes</taxon>
    </lineage>
</organism>
<reference evidence="1 2" key="1">
    <citation type="journal article" date="2020" name="Cell">
        <title>Large-Scale Comparative Analyses of Tick Genomes Elucidate Their Genetic Diversity and Vector Capacities.</title>
        <authorList>
            <consortium name="Tick Genome and Microbiome Consortium (TIGMIC)"/>
            <person name="Jia N."/>
            <person name="Wang J."/>
            <person name="Shi W."/>
            <person name="Du L."/>
            <person name="Sun Y."/>
            <person name="Zhan W."/>
            <person name="Jiang J.F."/>
            <person name="Wang Q."/>
            <person name="Zhang B."/>
            <person name="Ji P."/>
            <person name="Bell-Sakyi L."/>
            <person name="Cui X.M."/>
            <person name="Yuan T.T."/>
            <person name="Jiang B.G."/>
            <person name="Yang W.F."/>
            <person name="Lam T.T."/>
            <person name="Chang Q.C."/>
            <person name="Ding S.J."/>
            <person name="Wang X.J."/>
            <person name="Zhu J.G."/>
            <person name="Ruan X.D."/>
            <person name="Zhao L."/>
            <person name="Wei J.T."/>
            <person name="Ye R.Z."/>
            <person name="Que T.C."/>
            <person name="Du C.H."/>
            <person name="Zhou Y.H."/>
            <person name="Cheng J.X."/>
            <person name="Dai P.F."/>
            <person name="Guo W.B."/>
            <person name="Han X.H."/>
            <person name="Huang E.J."/>
            <person name="Li L.F."/>
            <person name="Wei W."/>
            <person name="Gao Y.C."/>
            <person name="Liu J.Z."/>
            <person name="Shao H.Z."/>
            <person name="Wang X."/>
            <person name="Wang C.C."/>
            <person name="Yang T.C."/>
            <person name="Huo Q.B."/>
            <person name="Li W."/>
            <person name="Chen H.Y."/>
            <person name="Chen S.E."/>
            <person name="Zhou L.G."/>
            <person name="Ni X.B."/>
            <person name="Tian J.H."/>
            <person name="Sheng Y."/>
            <person name="Liu T."/>
            <person name="Pan Y.S."/>
            <person name="Xia L.Y."/>
            <person name="Li J."/>
            <person name="Zhao F."/>
            <person name="Cao W.C."/>
        </authorList>
    </citation>
    <scope>NUCLEOTIDE SEQUENCE [LARGE SCALE GENOMIC DNA]</scope>
    <source>
        <strain evidence="1">Iper-2018</strain>
    </source>
</reference>
<sequence length="877" mass="95922">MYALFRGHQQRTAFPTQEPLPAEYGIYGEVNEQKAAEYLLLAEVAPVAELRETSLPRLSKRTAALAWMVVFENKAVHGQMPRRRLFDSCCVLSRAVIYAADCLPCVGEGDEIGKNGDLFDDRLDRPGSTPRPDPANGSYDALSRDHSDDANENDDDVGEIRSATRVSVPPRPSSSLGSPVHLEHTEPGSQAASTGTSTNWSSPMSTETSSTSSRKTVGQPAANSRLERRPEISWVHGYRGQGPFKNLHVVRTGEILYNVAALAVLFNRSKHQQRFYLGHTQDIDCIAYNYTEDVAASGQGPGFNRTSHAHVRVWKVETLETLAVLGTDIIGEGLSCLAFSHKGLLLVAVDASLDHELSLWDWQNNAVLGRAVANPAPVLGCHFPPAEEDLFLTFGVQHLCFWRRGKDGFLDRLDAITAEHSPKTITAVDFLGTAGFVTGDDAGYVTVWSASKEGSYFFISKEFKAHQNDVNILLYLPHNLLLSASSIDREEHIKAWDVDRKFHKLGVTSGQALSFGNALLSSRPVRMLLTALLLGASGPRVAGWALPKGTGGVHAICQHLPYATDENIFVGTTHNLILEGSFKRKFRPVIQSHCRDAMFVAVSPTENVFYTVGRDRAVCKWNITNLIWMTPLDSECLSASTHPRGGTLAVGCTNGRMFILAADSGAVVSSVTVASSALNALAYSPDGMMLAVGANDGFIYIILVQDQGQTNQKGEVIRGRDSIVNVDWSSDNRLLQVVTSDGQYQELLCWDVNSLKAKSPTLTKVDWQDLTCTLNPDVVGIWDNENLRDAVNLTCHRSHNKAVVAAGDRAGFLRIFRFPCTNIKAGFTEQKISSAPVTCVRFLHGDKYLVTLLGHSGYFVVWKMIANKPRGGTGKVP</sequence>
<accession>A0AC60P8W8</accession>
<comment type="caution">
    <text evidence="1">The sequence shown here is derived from an EMBL/GenBank/DDBJ whole genome shotgun (WGS) entry which is preliminary data.</text>
</comment>
<evidence type="ECO:0000313" key="1">
    <source>
        <dbReference type="EMBL" id="KAG0415564.1"/>
    </source>
</evidence>